<keyword evidence="3" id="KW-0653">Protein transport</keyword>
<comment type="caution">
    <text evidence="5">The sequence shown here is derived from an EMBL/GenBank/DDBJ whole genome shotgun (WGS) entry which is preliminary data.</text>
</comment>
<comment type="similarity">
    <text evidence="1">Belongs to the importin alpha family.</text>
</comment>
<evidence type="ECO:0000256" key="4">
    <source>
        <dbReference type="SAM" id="MobiDB-lite"/>
    </source>
</evidence>
<dbReference type="VEuPathDB" id="AmoebaDB:EHI5A_073010"/>
<evidence type="ECO:0000313" key="5">
    <source>
        <dbReference type="EMBL" id="GAT95568.1"/>
    </source>
</evidence>
<dbReference type="VEuPathDB" id="AmoebaDB:KM1_085570"/>
<feature type="region of interest" description="Disordered" evidence="4">
    <location>
        <begin position="1"/>
        <end position="53"/>
    </location>
</feature>
<name>A0A5K1VBG7_ENTHI</name>
<dbReference type="AlphaFoldDB" id="A0A5K1VBG7"/>
<sequence>MSFRKIGDTEEGLRSKRNERIDDRRKKREQLMEQRRKEESVLMSQQQKAAEEKIQQERNKFLREKYRELEERIHQEIIVLSNTPNEDKMYNLVVMIASESLKNKELHIVLSSRIIPELINNIFMYLNKPLLDTVIVNQERLFSVYGQLLNIISDIDIETLKSFEKYGLIESTFKLLDRRDEVISVILDLITKLCTSRYFSKLYLEKGILQKLVEILATTDNQLCMCQHTAAIFATLSKQYCFSHNYIIQYIPLFSKLFSIDDESVLIECVSAATSLYNDSDFIDELKPVKIEQKILEILDKTQNESLIDICFQCLGKYCYFKDDILLQPQIISAIVSKLSMTDKTILRRGYWMLSNISVSKFPETTKAIINSGAFLSSCCTILETNDVKIKSEACWLLANTIFKINDSMYSLIKSDIVYAAIPACLSFHDNNFCSILLQGVTKFIVYDNTLPEPQVADGLISHHFDESLIPLMSSSVRNISNLAITLNHLLEHNFQQDL</sequence>
<dbReference type="FunFam" id="1.25.10.10:FF:000839">
    <property type="entry name" value="Uncharacterized protein"/>
    <property type="match status" value="1"/>
</dbReference>
<dbReference type="InterPro" id="IPR011989">
    <property type="entry name" value="ARM-like"/>
</dbReference>
<gene>
    <name evidence="5" type="ORF">CL6EHI_160890</name>
</gene>
<evidence type="ECO:0000256" key="2">
    <source>
        <dbReference type="ARBA" id="ARBA00022448"/>
    </source>
</evidence>
<dbReference type="PANTHER" id="PTHR23316">
    <property type="entry name" value="IMPORTIN ALPHA"/>
    <property type="match status" value="1"/>
</dbReference>
<dbReference type="GO" id="GO:0015031">
    <property type="term" value="P:protein transport"/>
    <property type="evidence" value="ECO:0007669"/>
    <property type="project" value="UniProtKB-KW"/>
</dbReference>
<dbReference type="Gene3D" id="1.25.10.10">
    <property type="entry name" value="Leucine-rich Repeat Variant"/>
    <property type="match status" value="1"/>
</dbReference>
<dbReference type="EMBL" id="BDEQ01000001">
    <property type="protein sequence ID" value="GAT95568.1"/>
    <property type="molecule type" value="Genomic_DNA"/>
</dbReference>
<dbReference type="VEuPathDB" id="AmoebaDB:EHI_160890"/>
<dbReference type="SUPFAM" id="SSF48371">
    <property type="entry name" value="ARM repeat"/>
    <property type="match status" value="1"/>
</dbReference>
<dbReference type="Proteomes" id="UP000078387">
    <property type="component" value="Unassembled WGS sequence"/>
</dbReference>
<evidence type="ECO:0000313" key="6">
    <source>
        <dbReference type="Proteomes" id="UP000078387"/>
    </source>
</evidence>
<reference evidence="5 6" key="1">
    <citation type="submission" date="2016-05" db="EMBL/GenBank/DDBJ databases">
        <title>First whole genome sequencing of Entamoeba histolytica HM1:IMSS-clone-6.</title>
        <authorList>
            <person name="Mukherjee Avik.K."/>
            <person name="Izumyama S."/>
            <person name="Nakada-Tsukui K."/>
            <person name="Nozaki T."/>
        </authorList>
    </citation>
    <scope>NUCLEOTIDE SEQUENCE [LARGE SCALE GENOMIC DNA]</scope>
    <source>
        <strain evidence="5 6">HM1:IMSS clone 6</strain>
    </source>
</reference>
<accession>A0A5K1VBG7</accession>
<dbReference type="VEuPathDB" id="AmoebaDB:EHI8A_041740"/>
<feature type="compositionally biased region" description="Basic and acidic residues" evidence="4">
    <location>
        <begin position="1"/>
        <end position="40"/>
    </location>
</feature>
<dbReference type="VEuPathDB" id="AmoebaDB:EHI7A_042990"/>
<keyword evidence="2" id="KW-0813">Transport</keyword>
<evidence type="ECO:0000256" key="1">
    <source>
        <dbReference type="ARBA" id="ARBA00010394"/>
    </source>
</evidence>
<organism evidence="5 6">
    <name type="scientific">Entamoeba histolytica</name>
    <dbReference type="NCBI Taxonomy" id="5759"/>
    <lineage>
        <taxon>Eukaryota</taxon>
        <taxon>Amoebozoa</taxon>
        <taxon>Evosea</taxon>
        <taxon>Archamoebae</taxon>
        <taxon>Mastigamoebida</taxon>
        <taxon>Entamoebidae</taxon>
        <taxon>Entamoeba</taxon>
    </lineage>
</organism>
<protein>
    <recommendedName>
        <fullName evidence="7">Importin alpha</fullName>
    </recommendedName>
</protein>
<dbReference type="OMA" id="CKFIVES"/>
<evidence type="ECO:0008006" key="7">
    <source>
        <dbReference type="Google" id="ProtNLM"/>
    </source>
</evidence>
<proteinExistence type="inferred from homology"/>
<dbReference type="InterPro" id="IPR016024">
    <property type="entry name" value="ARM-type_fold"/>
</dbReference>
<evidence type="ECO:0000256" key="3">
    <source>
        <dbReference type="ARBA" id="ARBA00022927"/>
    </source>
</evidence>